<dbReference type="InterPro" id="IPR051011">
    <property type="entry name" value="Metal_resp_trans_reg"/>
</dbReference>
<dbReference type="PRINTS" id="PR00778">
    <property type="entry name" value="HTHARSR"/>
</dbReference>
<dbReference type="InterPro" id="IPR036390">
    <property type="entry name" value="WH_DNA-bd_sf"/>
</dbReference>
<dbReference type="SUPFAM" id="SSF46785">
    <property type="entry name" value="Winged helix' DNA-binding domain"/>
    <property type="match status" value="1"/>
</dbReference>
<proteinExistence type="predicted"/>
<dbReference type="GO" id="GO:0003700">
    <property type="term" value="F:DNA-binding transcription factor activity"/>
    <property type="evidence" value="ECO:0007669"/>
    <property type="project" value="InterPro"/>
</dbReference>
<gene>
    <name evidence="5" type="ORF">D777_02831</name>
</gene>
<dbReference type="GO" id="GO:0003677">
    <property type="term" value="F:DNA binding"/>
    <property type="evidence" value="ECO:0007669"/>
    <property type="project" value="UniProtKB-KW"/>
</dbReference>
<dbReference type="InterPro" id="IPR036388">
    <property type="entry name" value="WH-like_DNA-bd_sf"/>
</dbReference>
<evidence type="ECO:0000256" key="1">
    <source>
        <dbReference type="ARBA" id="ARBA00023015"/>
    </source>
</evidence>
<protein>
    <submittedName>
        <fullName evidence="5">Arsenical resistance operon repressor</fullName>
    </submittedName>
</protein>
<dbReference type="PANTHER" id="PTHR43132">
    <property type="entry name" value="ARSENICAL RESISTANCE OPERON REPRESSOR ARSR-RELATED"/>
    <property type="match status" value="1"/>
</dbReference>
<dbReference type="PATRIC" id="fig|1137280.3.peg.2649"/>
<dbReference type="RefSeq" id="WP_051669115.1">
    <property type="nucleotide sequence ID" value="NZ_ANIE01000007.1"/>
</dbReference>
<dbReference type="InterPro" id="IPR001845">
    <property type="entry name" value="HTH_ArsR_DNA-bd_dom"/>
</dbReference>
<dbReference type="NCBIfam" id="NF033788">
    <property type="entry name" value="HTH_metalloreg"/>
    <property type="match status" value="1"/>
</dbReference>
<keyword evidence="3" id="KW-0804">Transcription</keyword>
<evidence type="ECO:0000259" key="4">
    <source>
        <dbReference type="PROSITE" id="PS50987"/>
    </source>
</evidence>
<sequence length="125" mass="13789">MNQAKSVGSKPADQDAVKVLKALGDDFRLGALLLILDNGPLCVCELTEAFDVPQPKVSRQLATLRGAGLVHSERRGQWIYYSLRPELPSWVEQIVQAAADNSRHLIEIPVQRLRLMNELSGVPCS</sequence>
<comment type="caution">
    <text evidence="5">The sequence shown here is derived from an EMBL/GenBank/DDBJ whole genome shotgun (WGS) entry which is preliminary data.</text>
</comment>
<feature type="domain" description="HTH arsR-type" evidence="4">
    <location>
        <begin position="8"/>
        <end position="106"/>
    </location>
</feature>
<evidence type="ECO:0000313" key="5">
    <source>
        <dbReference type="EMBL" id="KEF30889.1"/>
    </source>
</evidence>
<evidence type="ECO:0000256" key="2">
    <source>
        <dbReference type="ARBA" id="ARBA00023125"/>
    </source>
</evidence>
<keyword evidence="1" id="KW-0805">Transcription regulation</keyword>
<dbReference type="Gene3D" id="1.10.10.10">
    <property type="entry name" value="Winged helix-like DNA-binding domain superfamily/Winged helix DNA-binding domain"/>
    <property type="match status" value="1"/>
</dbReference>
<dbReference type="Pfam" id="PF01022">
    <property type="entry name" value="HTH_5"/>
    <property type="match status" value="1"/>
</dbReference>
<keyword evidence="6" id="KW-1185">Reference proteome</keyword>
<evidence type="ECO:0000313" key="6">
    <source>
        <dbReference type="Proteomes" id="UP000035057"/>
    </source>
</evidence>
<organism evidence="5 6">
    <name type="scientific">Marinobacter nitratireducens</name>
    <dbReference type="NCBI Taxonomy" id="1137280"/>
    <lineage>
        <taxon>Bacteria</taxon>
        <taxon>Pseudomonadati</taxon>
        <taxon>Pseudomonadota</taxon>
        <taxon>Gammaproteobacteria</taxon>
        <taxon>Pseudomonadales</taxon>
        <taxon>Marinobacteraceae</taxon>
        <taxon>Marinobacter</taxon>
    </lineage>
</organism>
<dbReference type="PROSITE" id="PS50987">
    <property type="entry name" value="HTH_ARSR_2"/>
    <property type="match status" value="1"/>
</dbReference>
<accession>A0A072MZM0</accession>
<keyword evidence="2" id="KW-0238">DNA-binding</keyword>
<reference evidence="5 6" key="1">
    <citation type="submission" date="2012-12" db="EMBL/GenBank/DDBJ databases">
        <title>Genome assembly of Marinobacter sp. AK21.</title>
        <authorList>
            <person name="Khatri I."/>
            <person name="Kumar R."/>
            <person name="Vaidya B."/>
            <person name="Subramanian S."/>
            <person name="Pinnaka A."/>
        </authorList>
    </citation>
    <scope>NUCLEOTIDE SEQUENCE [LARGE SCALE GENOMIC DNA]</scope>
    <source>
        <strain evidence="5 6">AK21</strain>
    </source>
</reference>
<evidence type="ECO:0000256" key="3">
    <source>
        <dbReference type="ARBA" id="ARBA00023163"/>
    </source>
</evidence>
<dbReference type="InterPro" id="IPR011991">
    <property type="entry name" value="ArsR-like_HTH"/>
</dbReference>
<dbReference type="PANTHER" id="PTHR43132:SF2">
    <property type="entry name" value="ARSENICAL RESISTANCE OPERON REPRESSOR ARSR-RELATED"/>
    <property type="match status" value="1"/>
</dbReference>
<name>A0A072MZM0_9GAMM</name>
<dbReference type="STRING" id="1137280.D777_02831"/>
<dbReference type="Proteomes" id="UP000035057">
    <property type="component" value="Unassembled WGS sequence"/>
</dbReference>
<dbReference type="AlphaFoldDB" id="A0A072MZM0"/>
<dbReference type="SMART" id="SM00418">
    <property type="entry name" value="HTH_ARSR"/>
    <property type="match status" value="1"/>
</dbReference>
<dbReference type="EMBL" id="ANIE01000007">
    <property type="protein sequence ID" value="KEF30889.1"/>
    <property type="molecule type" value="Genomic_DNA"/>
</dbReference>
<dbReference type="CDD" id="cd00090">
    <property type="entry name" value="HTH_ARSR"/>
    <property type="match status" value="1"/>
</dbReference>